<dbReference type="FunFam" id="3.40.50.300:FF:000077">
    <property type="entry name" value="Probable DNA repair helicase RAD25"/>
    <property type="match status" value="1"/>
</dbReference>
<dbReference type="PANTHER" id="PTHR11274:SF17">
    <property type="entry name" value="DNA HELICASE"/>
    <property type="match status" value="1"/>
</dbReference>
<name>A0AAW1WSI9_RUBAR</name>
<protein>
    <recommendedName>
        <fullName evidence="13">DNA 3'-5' helicase</fullName>
        <ecNumber evidence="13">5.6.2.4</ecNumber>
    </recommendedName>
</protein>
<dbReference type="InterPro" id="IPR001650">
    <property type="entry name" value="Helicase_C-like"/>
</dbReference>
<dbReference type="GO" id="GO:0005675">
    <property type="term" value="C:transcription factor TFIIH holo complex"/>
    <property type="evidence" value="ECO:0007669"/>
    <property type="project" value="TreeGrafter"/>
</dbReference>
<dbReference type="CDD" id="cd18029">
    <property type="entry name" value="DEXHc_XPB"/>
    <property type="match status" value="1"/>
</dbReference>
<dbReference type="AlphaFoldDB" id="A0AAW1WSI9"/>
<comment type="subunit">
    <text evidence="15">Component of the 7-subunit TFIIH core complex composed of XPB, XPD, TFB1/GTF2H1, GTF2H2/P44, TFB4/GTF2H3, TFB2/GTF2H4 and TFB5/GTF2H5, which is active in NER. The core complex associates with the 3-subunit CDK-activating kinase (CAK) module composed of CYCH1/cyclin H1, CDKD and MAT1/At4g30820 to form the 10-subunit holoenzyme (holo-TFIIH) active in transcription.</text>
</comment>
<dbReference type="InterPro" id="IPR006935">
    <property type="entry name" value="Helicase/UvrB_N"/>
</dbReference>
<dbReference type="PANTHER" id="PTHR11274">
    <property type="entry name" value="RAD25/XP-B DNA REPAIR HELICASE"/>
    <property type="match status" value="1"/>
</dbReference>
<evidence type="ECO:0000256" key="1">
    <source>
        <dbReference type="ARBA" id="ARBA00004123"/>
    </source>
</evidence>
<dbReference type="InterPro" id="IPR050615">
    <property type="entry name" value="ATP-dep_DNA_Helicase"/>
</dbReference>
<evidence type="ECO:0000256" key="15">
    <source>
        <dbReference type="ARBA" id="ARBA00065951"/>
    </source>
</evidence>
<evidence type="ECO:0000256" key="12">
    <source>
        <dbReference type="ARBA" id="ARBA00034617"/>
    </source>
</evidence>
<dbReference type="SUPFAM" id="SSF52540">
    <property type="entry name" value="P-loop containing nucleoside triphosphate hydrolases"/>
    <property type="match status" value="2"/>
</dbReference>
<dbReference type="Proteomes" id="UP001457282">
    <property type="component" value="Unassembled WGS sequence"/>
</dbReference>
<evidence type="ECO:0000256" key="13">
    <source>
        <dbReference type="ARBA" id="ARBA00034808"/>
    </source>
</evidence>
<keyword evidence="11" id="KW-0539">Nucleus</keyword>
<evidence type="ECO:0000313" key="20">
    <source>
        <dbReference type="Proteomes" id="UP001457282"/>
    </source>
</evidence>
<comment type="similarity">
    <text evidence="2">Belongs to the helicase family. RAD25/XPB subfamily.</text>
</comment>
<evidence type="ECO:0000256" key="9">
    <source>
        <dbReference type="ARBA" id="ARBA00023204"/>
    </source>
</evidence>
<accession>A0AAW1WSI9</accession>
<feature type="domain" description="Helicase C-terminal" evidence="18">
    <location>
        <begin position="468"/>
        <end position="607"/>
    </location>
</feature>
<keyword evidence="3" id="KW-0547">Nucleotide-binding</keyword>
<evidence type="ECO:0000256" key="6">
    <source>
        <dbReference type="ARBA" id="ARBA00022806"/>
    </source>
</evidence>
<dbReference type="EMBL" id="JBEDUW010000005">
    <property type="protein sequence ID" value="KAK9927608.1"/>
    <property type="molecule type" value="Genomic_DNA"/>
</dbReference>
<dbReference type="GO" id="GO:0006367">
    <property type="term" value="P:transcription initiation at RNA polymerase II promoter"/>
    <property type="evidence" value="ECO:0007669"/>
    <property type="project" value="InterPro"/>
</dbReference>
<keyword evidence="9" id="KW-0234">DNA repair</keyword>
<dbReference type="InterPro" id="IPR032438">
    <property type="entry name" value="ERCC3_RAD25_C"/>
</dbReference>
<dbReference type="FunFam" id="3.40.50.300:FF:000117">
    <property type="entry name" value="Putative DNA repair helicase rad25"/>
    <property type="match status" value="1"/>
</dbReference>
<feature type="region of interest" description="Disordered" evidence="16">
    <location>
        <begin position="1"/>
        <end position="29"/>
    </location>
</feature>
<evidence type="ECO:0000313" key="19">
    <source>
        <dbReference type="EMBL" id="KAK9927608.1"/>
    </source>
</evidence>
<dbReference type="Pfam" id="PF13625">
    <property type="entry name" value="Helicase_C_3"/>
    <property type="match status" value="1"/>
</dbReference>
<dbReference type="SMART" id="SM00490">
    <property type="entry name" value="HELICc"/>
    <property type="match status" value="1"/>
</dbReference>
<gene>
    <name evidence="19" type="ORF">M0R45_024784</name>
</gene>
<keyword evidence="8" id="KW-0238">DNA-binding</keyword>
<dbReference type="GO" id="GO:0043138">
    <property type="term" value="F:3'-5' DNA helicase activity"/>
    <property type="evidence" value="ECO:0007669"/>
    <property type="project" value="UniProtKB-EC"/>
</dbReference>
<evidence type="ECO:0000259" key="18">
    <source>
        <dbReference type="PROSITE" id="PS51194"/>
    </source>
</evidence>
<keyword evidence="7" id="KW-0067">ATP-binding</keyword>
<organism evidence="19 20">
    <name type="scientific">Rubus argutus</name>
    <name type="common">Southern blackberry</name>
    <dbReference type="NCBI Taxonomy" id="59490"/>
    <lineage>
        <taxon>Eukaryota</taxon>
        <taxon>Viridiplantae</taxon>
        <taxon>Streptophyta</taxon>
        <taxon>Embryophyta</taxon>
        <taxon>Tracheophyta</taxon>
        <taxon>Spermatophyta</taxon>
        <taxon>Magnoliopsida</taxon>
        <taxon>eudicotyledons</taxon>
        <taxon>Gunneridae</taxon>
        <taxon>Pentapetalae</taxon>
        <taxon>rosids</taxon>
        <taxon>fabids</taxon>
        <taxon>Rosales</taxon>
        <taxon>Rosaceae</taxon>
        <taxon>Rosoideae</taxon>
        <taxon>Rosoideae incertae sedis</taxon>
        <taxon>Rubus</taxon>
    </lineage>
</organism>
<proteinExistence type="inferred from homology"/>
<evidence type="ECO:0000256" key="2">
    <source>
        <dbReference type="ARBA" id="ARBA00006637"/>
    </source>
</evidence>
<dbReference type="InterPro" id="IPR027417">
    <property type="entry name" value="P-loop_NTPase"/>
</dbReference>
<evidence type="ECO:0000256" key="3">
    <source>
        <dbReference type="ARBA" id="ARBA00022741"/>
    </source>
</evidence>
<dbReference type="InterPro" id="IPR001161">
    <property type="entry name" value="XPB/Ssl2"/>
</dbReference>
<dbReference type="Gene3D" id="3.40.50.300">
    <property type="entry name" value="P-loop containing nucleotide triphosphate hydrolases"/>
    <property type="match status" value="2"/>
</dbReference>
<comment type="subcellular location">
    <subcellularLocation>
        <location evidence="1">Nucleus</location>
    </subcellularLocation>
</comment>
<evidence type="ECO:0000256" key="16">
    <source>
        <dbReference type="SAM" id="MobiDB-lite"/>
    </source>
</evidence>
<dbReference type="GO" id="GO:0097550">
    <property type="term" value="C:transcription preinitiation complex"/>
    <property type="evidence" value="ECO:0007669"/>
    <property type="project" value="TreeGrafter"/>
</dbReference>
<dbReference type="GO" id="GO:0005524">
    <property type="term" value="F:ATP binding"/>
    <property type="evidence" value="ECO:0007669"/>
    <property type="project" value="UniProtKB-KW"/>
</dbReference>
<feature type="domain" description="Helicase ATP-binding" evidence="17">
    <location>
        <begin position="241"/>
        <end position="412"/>
    </location>
</feature>
<dbReference type="Pfam" id="PF04851">
    <property type="entry name" value="ResIII"/>
    <property type="match status" value="1"/>
</dbReference>
<evidence type="ECO:0000256" key="14">
    <source>
        <dbReference type="ARBA" id="ARBA00048988"/>
    </source>
</evidence>
<dbReference type="EC" id="5.6.2.4" evidence="13"/>
<dbReference type="GO" id="GO:0009411">
    <property type="term" value="P:response to UV"/>
    <property type="evidence" value="ECO:0007669"/>
    <property type="project" value="UniProtKB-ARBA"/>
</dbReference>
<dbReference type="Pfam" id="PF16203">
    <property type="entry name" value="ERCC3_RAD25_C"/>
    <property type="match status" value="1"/>
</dbReference>
<dbReference type="SMART" id="SM00487">
    <property type="entry name" value="DEXDc"/>
    <property type="match status" value="1"/>
</dbReference>
<dbReference type="CDD" id="cd18789">
    <property type="entry name" value="SF2_C_XPB"/>
    <property type="match status" value="1"/>
</dbReference>
<keyword evidence="4" id="KW-0227">DNA damage</keyword>
<dbReference type="GO" id="GO:0006289">
    <property type="term" value="P:nucleotide-excision repair"/>
    <property type="evidence" value="ECO:0007669"/>
    <property type="project" value="InterPro"/>
</dbReference>
<comment type="catalytic activity">
    <reaction evidence="12">
        <text>Couples ATP hydrolysis with the unwinding of duplex DNA by translocating in the 3'-5' direction.</text>
        <dbReference type="EC" id="5.6.2.4"/>
    </reaction>
</comment>
<sequence length="704" mass="80096">MGDNGRPSKKPKFSNNSDRESNNDDGEEKDYSKLEWKLDHPNRPLCVCPNRRVFLETFSAFYEQAQDFLIAIAEPVCRPELIHEYSLTRNSLYAAASAGLKAETIISVLNKLSKAKLEKPLIDFIHDATANYGKVKLVLKNNRYFVESSFPEVLNTLLKDYYICKAKISTTITTNNGGEFEIYPKEVETVKQRCSQNGLNYPMLEEYDYRNDNANPNVGMELKPQAHATIRPYQEKSLSTMFGNGRARSGIIVLPCGAGKSLVGVSAASTIGKSCLCLATNAVSVDQWVYQFKLWSTIRDERICRFKSDCKEEATEMLIRRKNNAAGVVVVTTYSMLGCGGNRSGESKNIIEEIKSREWGLILMDEVHVAPAESFRNVIGFTKSHCKLGLTATLVREDDKISDLYFLIGPKLYEANWMDLAKRGYIANVLCAEVRCEMTKEFLAEYKKKENSNNRKQALYLMNPNKFRMCEYLIQFHEQQRRGDKIIVFADNLFTLTEYATKLRKPMIYGATSQAETRKILEEFKTNPDLNTVFMSRVGDNSLDIPEANVIIEISWHGASRRQEAQRLGRILRAKKSKEKHNAFFYSLVSIDTQEIDSAAKRQQFLVNQGYSYKVVTRLQLPNFPPLGSGALSYDRLEDQRVLLKKVLSANEDTVGAIDPPVEDVDDVIDVNEESTSRRHKNGKGQIKRKPKDQAKRHPLFRNR</sequence>
<feature type="compositionally biased region" description="Basic residues" evidence="16">
    <location>
        <begin position="678"/>
        <end position="704"/>
    </location>
</feature>
<dbReference type="GO" id="GO:0003677">
    <property type="term" value="F:DNA binding"/>
    <property type="evidence" value="ECO:0007669"/>
    <property type="project" value="UniProtKB-KW"/>
</dbReference>
<dbReference type="PROSITE" id="PS51194">
    <property type="entry name" value="HELICASE_CTER"/>
    <property type="match status" value="1"/>
</dbReference>
<evidence type="ECO:0000256" key="11">
    <source>
        <dbReference type="ARBA" id="ARBA00023242"/>
    </source>
</evidence>
<evidence type="ECO:0000256" key="4">
    <source>
        <dbReference type="ARBA" id="ARBA00022763"/>
    </source>
</evidence>
<evidence type="ECO:0000256" key="8">
    <source>
        <dbReference type="ARBA" id="ARBA00023125"/>
    </source>
</evidence>
<keyword evidence="10" id="KW-0413">Isomerase</keyword>
<keyword evidence="6" id="KW-0347">Helicase</keyword>
<dbReference type="NCBIfam" id="TIGR00603">
    <property type="entry name" value="rad25"/>
    <property type="match status" value="1"/>
</dbReference>
<evidence type="ECO:0000256" key="7">
    <source>
        <dbReference type="ARBA" id="ARBA00022840"/>
    </source>
</evidence>
<keyword evidence="20" id="KW-1185">Reference proteome</keyword>
<dbReference type="InterPro" id="IPR032830">
    <property type="entry name" value="XPB/Ssl2_N"/>
</dbReference>
<evidence type="ECO:0000259" key="17">
    <source>
        <dbReference type="PROSITE" id="PS51192"/>
    </source>
</evidence>
<evidence type="ECO:0000256" key="5">
    <source>
        <dbReference type="ARBA" id="ARBA00022801"/>
    </source>
</evidence>
<keyword evidence="5" id="KW-0378">Hydrolase</keyword>
<evidence type="ECO:0000256" key="10">
    <source>
        <dbReference type="ARBA" id="ARBA00023235"/>
    </source>
</evidence>
<dbReference type="InterPro" id="IPR014001">
    <property type="entry name" value="Helicase_ATP-bd"/>
</dbReference>
<dbReference type="PRINTS" id="PR00851">
    <property type="entry name" value="XRODRMPGMNTB"/>
</dbReference>
<dbReference type="GO" id="GO:0000112">
    <property type="term" value="C:nucleotide-excision repair factor 3 complex"/>
    <property type="evidence" value="ECO:0007669"/>
    <property type="project" value="TreeGrafter"/>
</dbReference>
<comment type="caution">
    <text evidence="19">The sequence shown here is derived from an EMBL/GenBank/DDBJ whole genome shotgun (WGS) entry which is preliminary data.</text>
</comment>
<dbReference type="GO" id="GO:0016787">
    <property type="term" value="F:hydrolase activity"/>
    <property type="evidence" value="ECO:0007669"/>
    <property type="project" value="UniProtKB-KW"/>
</dbReference>
<reference evidence="19 20" key="1">
    <citation type="journal article" date="2023" name="G3 (Bethesda)">
        <title>A chromosome-length genome assembly and annotation of blackberry (Rubus argutus, cv. 'Hillquist').</title>
        <authorList>
            <person name="Bruna T."/>
            <person name="Aryal R."/>
            <person name="Dudchenko O."/>
            <person name="Sargent D.J."/>
            <person name="Mead D."/>
            <person name="Buti M."/>
            <person name="Cavallini A."/>
            <person name="Hytonen T."/>
            <person name="Andres J."/>
            <person name="Pham M."/>
            <person name="Weisz D."/>
            <person name="Mascagni F."/>
            <person name="Usai G."/>
            <person name="Natali L."/>
            <person name="Bassil N."/>
            <person name="Fernandez G.E."/>
            <person name="Lomsadze A."/>
            <person name="Armour M."/>
            <person name="Olukolu B."/>
            <person name="Poorten T."/>
            <person name="Britton C."/>
            <person name="Davik J."/>
            <person name="Ashrafi H."/>
            <person name="Aiden E.L."/>
            <person name="Borodovsky M."/>
            <person name="Worthington M."/>
        </authorList>
    </citation>
    <scope>NUCLEOTIDE SEQUENCE [LARGE SCALE GENOMIC DNA]</scope>
    <source>
        <strain evidence="19">PI 553951</strain>
    </source>
</reference>
<dbReference type="PROSITE" id="PS51192">
    <property type="entry name" value="HELICASE_ATP_BIND_1"/>
    <property type="match status" value="1"/>
</dbReference>
<comment type="catalytic activity">
    <reaction evidence="14">
        <text>ATP + H2O = ADP + phosphate + H(+)</text>
        <dbReference type="Rhea" id="RHEA:13065"/>
        <dbReference type="ChEBI" id="CHEBI:15377"/>
        <dbReference type="ChEBI" id="CHEBI:15378"/>
        <dbReference type="ChEBI" id="CHEBI:30616"/>
        <dbReference type="ChEBI" id="CHEBI:43474"/>
        <dbReference type="ChEBI" id="CHEBI:456216"/>
        <dbReference type="EC" id="5.6.2.4"/>
    </reaction>
</comment>
<feature type="region of interest" description="Disordered" evidence="16">
    <location>
        <begin position="672"/>
        <end position="704"/>
    </location>
</feature>